<dbReference type="InterPro" id="IPR037401">
    <property type="entry name" value="SnoaL-like"/>
</dbReference>
<protein>
    <recommendedName>
        <fullName evidence="1">SnoaL-like domain-containing protein</fullName>
    </recommendedName>
</protein>
<evidence type="ECO:0000313" key="3">
    <source>
        <dbReference type="Proteomes" id="UP000657574"/>
    </source>
</evidence>
<reference evidence="2" key="2">
    <citation type="submission" date="2020-09" db="EMBL/GenBank/DDBJ databases">
        <authorList>
            <person name="Sun Q."/>
            <person name="Ohkuma M."/>
        </authorList>
    </citation>
    <scope>NUCLEOTIDE SEQUENCE</scope>
    <source>
        <strain evidence="2">JCM 3086</strain>
    </source>
</reference>
<keyword evidence="3" id="KW-1185">Reference proteome</keyword>
<evidence type="ECO:0000259" key="1">
    <source>
        <dbReference type="Pfam" id="PF13577"/>
    </source>
</evidence>
<reference evidence="2" key="1">
    <citation type="journal article" date="2014" name="Int. J. Syst. Evol. Microbiol.">
        <title>Complete genome sequence of Corynebacterium casei LMG S-19264T (=DSM 44701T), isolated from a smear-ripened cheese.</title>
        <authorList>
            <consortium name="US DOE Joint Genome Institute (JGI-PGF)"/>
            <person name="Walter F."/>
            <person name="Albersmeier A."/>
            <person name="Kalinowski J."/>
            <person name="Ruckert C."/>
        </authorList>
    </citation>
    <scope>NUCLEOTIDE SEQUENCE</scope>
    <source>
        <strain evidence="2">JCM 3086</strain>
    </source>
</reference>
<dbReference type="Pfam" id="PF13577">
    <property type="entry name" value="SnoaL_4"/>
    <property type="match status" value="1"/>
</dbReference>
<dbReference type="InterPro" id="IPR032710">
    <property type="entry name" value="NTF2-like_dom_sf"/>
</dbReference>
<feature type="domain" description="SnoaL-like" evidence="1">
    <location>
        <begin position="8"/>
        <end position="131"/>
    </location>
</feature>
<sequence length="156" mass="17463">MAPDGFPVADELEIHRLNARYNWACYERDAEAYADCFTPDGVYESANTGSRNCGRESLAAGIRAAAVSAWLMGHVTADSMVDIAGDAATQKVFVLLYRRESSDGDNAFFASGWYRDRLVRTPDGWRYSHRTSYLDRSRLPWTRYARGAHGPAADRD</sequence>
<gene>
    <name evidence="2" type="ORF">GCM10010121_059810</name>
</gene>
<evidence type="ECO:0000313" key="2">
    <source>
        <dbReference type="EMBL" id="GGJ40791.1"/>
    </source>
</evidence>
<dbReference type="EMBL" id="BMQA01000025">
    <property type="protein sequence ID" value="GGJ40791.1"/>
    <property type="molecule type" value="Genomic_DNA"/>
</dbReference>
<organism evidence="2 3">
    <name type="scientific">Streptomyces brasiliensis</name>
    <dbReference type="NCBI Taxonomy" id="1954"/>
    <lineage>
        <taxon>Bacteria</taxon>
        <taxon>Bacillati</taxon>
        <taxon>Actinomycetota</taxon>
        <taxon>Actinomycetes</taxon>
        <taxon>Kitasatosporales</taxon>
        <taxon>Streptomycetaceae</taxon>
        <taxon>Streptomyces</taxon>
    </lineage>
</organism>
<proteinExistence type="predicted"/>
<dbReference type="RefSeq" id="WP_229841015.1">
    <property type="nucleotide sequence ID" value="NZ_BMQA01000025.1"/>
</dbReference>
<dbReference type="AlphaFoldDB" id="A0A917L222"/>
<comment type="caution">
    <text evidence="2">The sequence shown here is derived from an EMBL/GenBank/DDBJ whole genome shotgun (WGS) entry which is preliminary data.</text>
</comment>
<dbReference type="SUPFAM" id="SSF54427">
    <property type="entry name" value="NTF2-like"/>
    <property type="match status" value="1"/>
</dbReference>
<name>A0A917L222_9ACTN</name>
<dbReference type="Gene3D" id="3.10.450.50">
    <property type="match status" value="1"/>
</dbReference>
<dbReference type="Proteomes" id="UP000657574">
    <property type="component" value="Unassembled WGS sequence"/>
</dbReference>
<accession>A0A917L222</accession>